<proteinExistence type="predicted"/>
<reference evidence="3" key="2">
    <citation type="submission" date="2015-01" db="EMBL/GenBank/DDBJ databases">
        <title>Evolutionary Origins and Diversification of the Mycorrhizal Mutualists.</title>
        <authorList>
            <consortium name="DOE Joint Genome Institute"/>
            <consortium name="Mycorrhizal Genomics Consortium"/>
            <person name="Kohler A."/>
            <person name="Kuo A."/>
            <person name="Nagy L.G."/>
            <person name="Floudas D."/>
            <person name="Copeland A."/>
            <person name="Barry K.W."/>
            <person name="Cichocki N."/>
            <person name="Veneault-Fourrey C."/>
            <person name="LaButti K."/>
            <person name="Lindquist E.A."/>
            <person name="Lipzen A."/>
            <person name="Lundell T."/>
            <person name="Morin E."/>
            <person name="Murat C."/>
            <person name="Riley R."/>
            <person name="Ohm R."/>
            <person name="Sun H."/>
            <person name="Tunlid A."/>
            <person name="Henrissat B."/>
            <person name="Grigoriev I.V."/>
            <person name="Hibbett D.S."/>
            <person name="Martin F."/>
        </authorList>
    </citation>
    <scope>NUCLEOTIDE SEQUENCE [LARGE SCALE GENOMIC DNA]</scope>
    <source>
        <strain evidence="3">F 1598</strain>
    </source>
</reference>
<sequence>MRSFRVPLSNEEEGSGDEDPLNILSPSHMPTPTPYRPRADMSSLFGYSYSPHDPVPSLSAFTSAWQPSPQAPPFVPMAYKGRPQLSSSSDDPQGGPPWGPPGGPAPPLPHLPGGPPGRPPPPPPPPPPPLPSPHLPVPILAAGPPADKRKSHVKKPDDFTETKQWDHFKRQTFVYIVSD</sequence>
<dbReference type="AlphaFoldDB" id="A0A0C3FTR5"/>
<feature type="compositionally biased region" description="Polar residues" evidence="1">
    <location>
        <begin position="59"/>
        <end position="68"/>
    </location>
</feature>
<protein>
    <submittedName>
        <fullName evidence="2">Uncharacterized protein</fullName>
    </submittedName>
</protein>
<organism evidence="2 3">
    <name type="scientific">Piloderma croceum (strain F 1598)</name>
    <dbReference type="NCBI Taxonomy" id="765440"/>
    <lineage>
        <taxon>Eukaryota</taxon>
        <taxon>Fungi</taxon>
        <taxon>Dikarya</taxon>
        <taxon>Basidiomycota</taxon>
        <taxon>Agaricomycotina</taxon>
        <taxon>Agaricomycetes</taxon>
        <taxon>Agaricomycetidae</taxon>
        <taxon>Atheliales</taxon>
        <taxon>Atheliaceae</taxon>
        <taxon>Piloderma</taxon>
    </lineage>
</organism>
<feature type="region of interest" description="Disordered" evidence="1">
    <location>
        <begin position="1"/>
        <end position="164"/>
    </location>
</feature>
<keyword evidence="3" id="KW-1185">Reference proteome</keyword>
<dbReference type="HOGENOM" id="CLU_1504015_0_0_1"/>
<accession>A0A0C3FTR5</accession>
<dbReference type="Proteomes" id="UP000054166">
    <property type="component" value="Unassembled WGS sequence"/>
</dbReference>
<dbReference type="EMBL" id="KN832978">
    <property type="protein sequence ID" value="KIM87730.1"/>
    <property type="molecule type" value="Genomic_DNA"/>
</dbReference>
<name>A0A0C3FTR5_PILCF</name>
<evidence type="ECO:0000256" key="1">
    <source>
        <dbReference type="SAM" id="MobiDB-lite"/>
    </source>
</evidence>
<reference evidence="2 3" key="1">
    <citation type="submission" date="2014-04" db="EMBL/GenBank/DDBJ databases">
        <authorList>
            <consortium name="DOE Joint Genome Institute"/>
            <person name="Kuo A."/>
            <person name="Tarkka M."/>
            <person name="Buscot F."/>
            <person name="Kohler A."/>
            <person name="Nagy L.G."/>
            <person name="Floudas D."/>
            <person name="Copeland A."/>
            <person name="Barry K.W."/>
            <person name="Cichocki N."/>
            <person name="Veneault-Fourrey C."/>
            <person name="LaButti K."/>
            <person name="Lindquist E.A."/>
            <person name="Lipzen A."/>
            <person name="Lundell T."/>
            <person name="Morin E."/>
            <person name="Murat C."/>
            <person name="Sun H."/>
            <person name="Tunlid A."/>
            <person name="Henrissat B."/>
            <person name="Grigoriev I.V."/>
            <person name="Hibbett D.S."/>
            <person name="Martin F."/>
            <person name="Nordberg H.P."/>
            <person name="Cantor M.N."/>
            <person name="Hua S.X."/>
        </authorList>
    </citation>
    <scope>NUCLEOTIDE SEQUENCE [LARGE SCALE GENOMIC DNA]</scope>
    <source>
        <strain evidence="2 3">F 1598</strain>
    </source>
</reference>
<feature type="compositionally biased region" description="Acidic residues" evidence="1">
    <location>
        <begin position="10"/>
        <end position="20"/>
    </location>
</feature>
<feature type="compositionally biased region" description="Basic and acidic residues" evidence="1">
    <location>
        <begin position="154"/>
        <end position="164"/>
    </location>
</feature>
<feature type="compositionally biased region" description="Pro residues" evidence="1">
    <location>
        <begin position="94"/>
        <end position="136"/>
    </location>
</feature>
<evidence type="ECO:0000313" key="2">
    <source>
        <dbReference type="EMBL" id="KIM87730.1"/>
    </source>
</evidence>
<evidence type="ECO:0000313" key="3">
    <source>
        <dbReference type="Proteomes" id="UP000054166"/>
    </source>
</evidence>
<gene>
    <name evidence="2" type="ORF">PILCRDRAFT_3492</name>
</gene>
<dbReference type="InParanoid" id="A0A0C3FTR5"/>